<organism evidence="3 4">
    <name type="scientific">Hydnum rufescens UP504</name>
    <dbReference type="NCBI Taxonomy" id="1448309"/>
    <lineage>
        <taxon>Eukaryota</taxon>
        <taxon>Fungi</taxon>
        <taxon>Dikarya</taxon>
        <taxon>Basidiomycota</taxon>
        <taxon>Agaricomycotina</taxon>
        <taxon>Agaricomycetes</taxon>
        <taxon>Cantharellales</taxon>
        <taxon>Hydnaceae</taxon>
        <taxon>Hydnum</taxon>
    </lineage>
</organism>
<dbReference type="EMBL" id="MU128925">
    <property type="protein sequence ID" value="KAF9518467.1"/>
    <property type="molecule type" value="Genomic_DNA"/>
</dbReference>
<accession>A0A9P6DYH4</accession>
<gene>
    <name evidence="3" type="ORF">BS47DRAFT_1338404</name>
</gene>
<dbReference type="Proteomes" id="UP000886523">
    <property type="component" value="Unassembled WGS sequence"/>
</dbReference>
<name>A0A9P6DYH4_9AGAM</name>
<evidence type="ECO:0000259" key="2">
    <source>
        <dbReference type="PROSITE" id="PS50172"/>
    </source>
</evidence>
<dbReference type="InterPro" id="IPR001357">
    <property type="entry name" value="BRCT_dom"/>
</dbReference>
<protein>
    <recommendedName>
        <fullName evidence="2">BRCT domain-containing protein</fullName>
    </recommendedName>
</protein>
<dbReference type="SMART" id="SM00292">
    <property type="entry name" value="BRCT"/>
    <property type="match status" value="1"/>
</dbReference>
<feature type="region of interest" description="Disordered" evidence="1">
    <location>
        <begin position="1"/>
        <end position="101"/>
    </location>
</feature>
<dbReference type="InterPro" id="IPR036420">
    <property type="entry name" value="BRCT_dom_sf"/>
</dbReference>
<feature type="compositionally biased region" description="Basic and acidic residues" evidence="1">
    <location>
        <begin position="77"/>
        <end position="87"/>
    </location>
</feature>
<comment type="caution">
    <text evidence="3">The sequence shown here is derived from an EMBL/GenBank/DDBJ whole genome shotgun (WGS) entry which is preliminary data.</text>
</comment>
<evidence type="ECO:0000256" key="1">
    <source>
        <dbReference type="SAM" id="MobiDB-lite"/>
    </source>
</evidence>
<dbReference type="PROSITE" id="PS50172">
    <property type="entry name" value="BRCT"/>
    <property type="match status" value="1"/>
</dbReference>
<dbReference type="Pfam" id="PF16589">
    <property type="entry name" value="BRCT_2"/>
    <property type="match status" value="1"/>
</dbReference>
<reference evidence="3" key="1">
    <citation type="journal article" date="2020" name="Nat. Commun.">
        <title>Large-scale genome sequencing of mycorrhizal fungi provides insights into the early evolution of symbiotic traits.</title>
        <authorList>
            <person name="Miyauchi S."/>
            <person name="Kiss E."/>
            <person name="Kuo A."/>
            <person name="Drula E."/>
            <person name="Kohler A."/>
            <person name="Sanchez-Garcia M."/>
            <person name="Morin E."/>
            <person name="Andreopoulos B."/>
            <person name="Barry K.W."/>
            <person name="Bonito G."/>
            <person name="Buee M."/>
            <person name="Carver A."/>
            <person name="Chen C."/>
            <person name="Cichocki N."/>
            <person name="Clum A."/>
            <person name="Culley D."/>
            <person name="Crous P.W."/>
            <person name="Fauchery L."/>
            <person name="Girlanda M."/>
            <person name="Hayes R.D."/>
            <person name="Keri Z."/>
            <person name="LaButti K."/>
            <person name="Lipzen A."/>
            <person name="Lombard V."/>
            <person name="Magnuson J."/>
            <person name="Maillard F."/>
            <person name="Murat C."/>
            <person name="Nolan M."/>
            <person name="Ohm R.A."/>
            <person name="Pangilinan J."/>
            <person name="Pereira M.F."/>
            <person name="Perotto S."/>
            <person name="Peter M."/>
            <person name="Pfister S."/>
            <person name="Riley R."/>
            <person name="Sitrit Y."/>
            <person name="Stielow J.B."/>
            <person name="Szollosi G."/>
            <person name="Zifcakova L."/>
            <person name="Stursova M."/>
            <person name="Spatafora J.W."/>
            <person name="Tedersoo L."/>
            <person name="Vaario L.M."/>
            <person name="Yamada A."/>
            <person name="Yan M."/>
            <person name="Wang P."/>
            <person name="Xu J."/>
            <person name="Bruns T."/>
            <person name="Baldrian P."/>
            <person name="Vilgalys R."/>
            <person name="Dunand C."/>
            <person name="Henrissat B."/>
            <person name="Grigoriev I.V."/>
            <person name="Hibbett D."/>
            <person name="Nagy L.G."/>
            <person name="Martin F.M."/>
        </authorList>
    </citation>
    <scope>NUCLEOTIDE SEQUENCE</scope>
    <source>
        <strain evidence="3">UP504</strain>
    </source>
</reference>
<dbReference type="SUPFAM" id="SSF52113">
    <property type="entry name" value="BRCT domain"/>
    <property type="match status" value="1"/>
</dbReference>
<dbReference type="Gene3D" id="3.40.50.10190">
    <property type="entry name" value="BRCT domain"/>
    <property type="match status" value="1"/>
</dbReference>
<feature type="compositionally biased region" description="Basic and acidic residues" evidence="1">
    <location>
        <begin position="16"/>
        <end position="42"/>
    </location>
</feature>
<dbReference type="AlphaFoldDB" id="A0A9P6DYH4"/>
<evidence type="ECO:0000313" key="4">
    <source>
        <dbReference type="Proteomes" id="UP000886523"/>
    </source>
</evidence>
<sequence>MDRYVYVVKAGTSTSDRGHEVGGKGTERKKTSLQHDRQDREYSRRHRPYPFSPRSGGRTALSPSLAGSLEVRNVTDTGERQVTDKDIVAPPPTLNKPSSLDTLGPSSTALYYNSVSVQDSDDPMPQNFAGALANTEKDIFDLKDRENPITHSTAFQRSEYITSVATGHEQSRGKGQNPSFYLKHEMLRGQTKPSAGEEQSKGPKSILHGLRIYVNGYTRGTTRTEIIRLVELHGGMNLGATHVITSMNLNPSSDIVTPEWLYESIEAGKILNEWKYRVLESESQAQLTWSK</sequence>
<keyword evidence="4" id="KW-1185">Reference proteome</keyword>
<dbReference type="OrthoDB" id="427711at2759"/>
<evidence type="ECO:0000313" key="3">
    <source>
        <dbReference type="EMBL" id="KAF9518467.1"/>
    </source>
</evidence>
<feature type="domain" description="BRCT" evidence="2">
    <location>
        <begin position="202"/>
        <end position="278"/>
    </location>
</feature>
<proteinExistence type="predicted"/>